<organism evidence="14 15">
    <name type="scientific">Candidatus Brocadia carolinensis</name>
    <dbReference type="NCBI Taxonomy" id="1004156"/>
    <lineage>
        <taxon>Bacteria</taxon>
        <taxon>Pseudomonadati</taxon>
        <taxon>Planctomycetota</taxon>
        <taxon>Candidatus Brocadiia</taxon>
        <taxon>Candidatus Brocadiales</taxon>
        <taxon>Candidatus Brocadiaceae</taxon>
        <taxon>Candidatus Brocadia</taxon>
    </lineage>
</organism>
<dbReference type="PANTHER" id="PTHR30478:SF0">
    <property type="entry name" value="BETA SLIDING CLAMP"/>
    <property type="match status" value="1"/>
</dbReference>
<evidence type="ECO:0000256" key="2">
    <source>
        <dbReference type="ARBA" id="ARBA00010752"/>
    </source>
</evidence>
<dbReference type="GO" id="GO:0005737">
    <property type="term" value="C:cytoplasm"/>
    <property type="evidence" value="ECO:0007669"/>
    <property type="project" value="UniProtKB-SubCell"/>
</dbReference>
<dbReference type="InterPro" id="IPR022637">
    <property type="entry name" value="DNA_polIII_beta_cen"/>
</dbReference>
<evidence type="ECO:0000256" key="8">
    <source>
        <dbReference type="ARBA" id="ARBA00022932"/>
    </source>
</evidence>
<dbReference type="Gene3D" id="3.70.10.10">
    <property type="match status" value="1"/>
</dbReference>
<dbReference type="PANTHER" id="PTHR30478">
    <property type="entry name" value="DNA POLYMERASE III SUBUNIT BETA"/>
    <property type="match status" value="1"/>
</dbReference>
<dbReference type="GO" id="GO:0009360">
    <property type="term" value="C:DNA polymerase III complex"/>
    <property type="evidence" value="ECO:0007669"/>
    <property type="project" value="InterPro"/>
</dbReference>
<dbReference type="STRING" id="1004156.AYP45_03255"/>
<evidence type="ECO:0000256" key="1">
    <source>
        <dbReference type="ARBA" id="ARBA00004496"/>
    </source>
</evidence>
<dbReference type="InterPro" id="IPR046938">
    <property type="entry name" value="DNA_clamp_sf"/>
</dbReference>
<evidence type="ECO:0000259" key="13">
    <source>
        <dbReference type="Pfam" id="PF02768"/>
    </source>
</evidence>
<dbReference type="Pfam" id="PF00712">
    <property type="entry name" value="DNA_pol3_beta"/>
    <property type="match status" value="1"/>
</dbReference>
<evidence type="ECO:0000256" key="4">
    <source>
        <dbReference type="ARBA" id="ARBA00022490"/>
    </source>
</evidence>
<evidence type="ECO:0000256" key="6">
    <source>
        <dbReference type="ARBA" id="ARBA00022695"/>
    </source>
</evidence>
<dbReference type="PIRSF" id="PIRSF000804">
    <property type="entry name" value="DNA_pol_III_b"/>
    <property type="match status" value="1"/>
</dbReference>
<dbReference type="Pfam" id="PF02767">
    <property type="entry name" value="DNA_pol3_beta_2"/>
    <property type="match status" value="1"/>
</dbReference>
<evidence type="ECO:0000313" key="14">
    <source>
        <dbReference type="EMBL" id="OOP57471.1"/>
    </source>
</evidence>
<keyword evidence="5 10" id="KW-0808">Transferase</keyword>
<keyword evidence="4 10" id="KW-0963">Cytoplasm</keyword>
<comment type="function">
    <text evidence="10">Confers DNA tethering and processivity to DNA polymerases and other proteins. Acts as a clamp, forming a ring around DNA (a reaction catalyzed by the clamp-loading complex) which diffuses in an ATP-independent manner freely and bidirectionally along dsDNA. Initially characterized for its ability to contact the catalytic subunit of DNA polymerase III (Pol III), a complex, multichain enzyme responsible for most of the replicative synthesis in bacteria; Pol III exhibits 3'-5' exonuclease proofreading activity. The beta chain is required for initiation of replication as well as for processivity of DNA replication.</text>
</comment>
<dbReference type="GO" id="GO:0006271">
    <property type="term" value="P:DNA strand elongation involved in DNA replication"/>
    <property type="evidence" value="ECO:0007669"/>
    <property type="project" value="TreeGrafter"/>
</dbReference>
<feature type="domain" description="DNA polymerase III beta sliding clamp N-terminal" evidence="11">
    <location>
        <begin position="9"/>
        <end position="119"/>
    </location>
</feature>
<accession>A0A1V4AWL9</accession>
<proteinExistence type="inferred from homology"/>
<comment type="caution">
    <text evidence="14">The sequence shown here is derived from an EMBL/GenBank/DDBJ whole genome shotgun (WGS) entry which is preliminary data.</text>
</comment>
<comment type="subunit">
    <text evidence="10">Forms a ring-shaped head-to-tail homodimer around DNA.</text>
</comment>
<dbReference type="GO" id="GO:0003677">
    <property type="term" value="F:DNA binding"/>
    <property type="evidence" value="ECO:0007669"/>
    <property type="project" value="UniProtKB-UniRule"/>
</dbReference>
<keyword evidence="6 10" id="KW-0548">Nucleotidyltransferase</keyword>
<keyword evidence="8 10" id="KW-0239">DNA-directed DNA polymerase</keyword>
<evidence type="ECO:0000256" key="9">
    <source>
        <dbReference type="ARBA" id="ARBA00023125"/>
    </source>
</evidence>
<evidence type="ECO:0000256" key="7">
    <source>
        <dbReference type="ARBA" id="ARBA00022705"/>
    </source>
</evidence>
<dbReference type="InterPro" id="IPR001001">
    <property type="entry name" value="DNA_polIII_beta"/>
</dbReference>
<dbReference type="CDD" id="cd00140">
    <property type="entry name" value="beta_clamp"/>
    <property type="match status" value="1"/>
</dbReference>
<keyword evidence="7 10" id="KW-0235">DNA replication</keyword>
<evidence type="ECO:0000313" key="15">
    <source>
        <dbReference type="Proteomes" id="UP000189681"/>
    </source>
</evidence>
<feature type="domain" description="DNA polymerase III beta sliding clamp C-terminal" evidence="13">
    <location>
        <begin position="247"/>
        <end position="356"/>
    </location>
</feature>
<comment type="subcellular location">
    <subcellularLocation>
        <location evidence="1 10">Cytoplasm</location>
    </subcellularLocation>
</comment>
<evidence type="ECO:0000256" key="5">
    <source>
        <dbReference type="ARBA" id="ARBA00022679"/>
    </source>
</evidence>
<dbReference type="SMART" id="SM00480">
    <property type="entry name" value="POL3Bc"/>
    <property type="match status" value="1"/>
</dbReference>
<reference evidence="14 15" key="1">
    <citation type="journal article" date="2017" name="Water Res.">
        <title>Discovery and metagenomic analysis of an anammox bacterial enrichment related to Candidatus "Brocadia caroliniensis" in a full-scale glycerol-fed nitritation-denitritation separate centrate treatment process.</title>
        <authorList>
            <person name="Park H."/>
            <person name="Brotto A.C."/>
            <person name="van Loosdrecht M.C."/>
            <person name="Chandran K."/>
        </authorList>
    </citation>
    <scope>NUCLEOTIDE SEQUENCE [LARGE SCALE GENOMIC DNA]</scope>
    <source>
        <strain evidence="14">26THWARD</strain>
    </source>
</reference>
<dbReference type="InterPro" id="IPR022634">
    <property type="entry name" value="DNA_polIII_beta_N"/>
</dbReference>
<dbReference type="GO" id="GO:0003887">
    <property type="term" value="F:DNA-directed DNA polymerase activity"/>
    <property type="evidence" value="ECO:0007669"/>
    <property type="project" value="UniProtKB-UniRule"/>
</dbReference>
<evidence type="ECO:0000259" key="12">
    <source>
        <dbReference type="Pfam" id="PF02767"/>
    </source>
</evidence>
<dbReference type="SUPFAM" id="SSF55979">
    <property type="entry name" value="DNA clamp"/>
    <property type="match status" value="3"/>
</dbReference>
<name>A0A1V4AWL9_9BACT</name>
<feature type="domain" description="DNA polymerase III beta sliding clamp central" evidence="12">
    <location>
        <begin position="135"/>
        <end position="244"/>
    </location>
</feature>
<dbReference type="NCBIfam" id="TIGR00663">
    <property type="entry name" value="dnan"/>
    <property type="match status" value="1"/>
</dbReference>
<evidence type="ECO:0000259" key="11">
    <source>
        <dbReference type="Pfam" id="PF00712"/>
    </source>
</evidence>
<dbReference type="AlphaFoldDB" id="A0A1V4AWL9"/>
<dbReference type="Proteomes" id="UP000189681">
    <property type="component" value="Unassembled WGS sequence"/>
</dbReference>
<dbReference type="GO" id="GO:0008408">
    <property type="term" value="F:3'-5' exonuclease activity"/>
    <property type="evidence" value="ECO:0007669"/>
    <property type="project" value="InterPro"/>
</dbReference>
<dbReference type="Pfam" id="PF02768">
    <property type="entry name" value="DNA_pol3_beta_3"/>
    <property type="match status" value="1"/>
</dbReference>
<keyword evidence="9" id="KW-0238">DNA-binding</keyword>
<dbReference type="InterPro" id="IPR022635">
    <property type="entry name" value="DNA_polIII_beta_C"/>
</dbReference>
<protein>
    <recommendedName>
        <fullName evidence="3 10">Beta sliding clamp</fullName>
    </recommendedName>
</protein>
<dbReference type="Gene3D" id="3.10.150.10">
    <property type="entry name" value="DNA Polymerase III, subunit A, domain 2"/>
    <property type="match status" value="1"/>
</dbReference>
<evidence type="ECO:0000256" key="10">
    <source>
        <dbReference type="PIRNR" id="PIRNR000804"/>
    </source>
</evidence>
<gene>
    <name evidence="14" type="ORF">AYP45_03255</name>
</gene>
<comment type="similarity">
    <text evidence="2 10">Belongs to the beta sliding clamp family.</text>
</comment>
<dbReference type="EMBL" id="AYTS01000029">
    <property type="protein sequence ID" value="OOP57471.1"/>
    <property type="molecule type" value="Genomic_DNA"/>
</dbReference>
<evidence type="ECO:0000256" key="3">
    <source>
        <dbReference type="ARBA" id="ARBA00021035"/>
    </source>
</evidence>
<sequence>MKLNFPGKDLSSGFNLVASIVPSSALKNVLKGVKIEVKNKRVEFVATDLEVLVKYLLPVEDSDGEGGIVIPATRVNNVLREWAGNEAISVSIEEGNCILKSEGGYFKIAGEDFRQFPEIDRVETTGLVEMDGGIISDMIGKVIHAVSTVKGRSMLCGVFMRVVGDDIIMVAADGNRMSSVKRKVNNPGGISMEGIVAVKCLTFLQRFVSECKGILRLGMGEQRVYFAGERGEIISQLIEGQYPKYEELVPKGNEKRVEVNKSELLSGVRMASFMTNEEYRIVKFVFRQGKLMLSSKTADVGEAELEIAVGYDGPDFEISFDPEYVIDALKVSDSDTAVIELGGDDSAALFRTGYEQMDVIMPIDLK</sequence>